<dbReference type="OrthoDB" id="6998958at2"/>
<keyword evidence="2" id="KW-1185">Reference proteome</keyword>
<dbReference type="InterPro" id="IPR016893">
    <property type="entry name" value="UCP028589"/>
</dbReference>
<protein>
    <submittedName>
        <fullName evidence="1">Uncharacterized protein</fullName>
    </submittedName>
</protein>
<comment type="caution">
    <text evidence="1">The sequence shown here is derived from an EMBL/GenBank/DDBJ whole genome shotgun (WGS) entry which is preliminary data.</text>
</comment>
<accession>A0A081NFA9</accession>
<sequence>MSTIDRSFIGAGSIHIQPYNKSAPLLPIGNVSEFNFSFEEDRKELKNYLGGGGNRNVISRVSGITASLVAHDFTASNISLALRGNVTAATTTPVVDEVLVSHGVTDELIPFKRLPDLNQTITIKDSLDTILVQGDDYELMKSGIKVSEGGGIDDQGLKVSYTPLKANMVQALVESGREFVLFMEGLNDAQEGLPFNIRVHRVKFSPVQNLGFISDDFASIPLQVDVLADTSISGNGLSSFMQLDLAQ</sequence>
<proteinExistence type="predicted"/>
<dbReference type="RefSeq" id="WP_034837031.1">
    <property type="nucleotide sequence ID" value="NZ_JOKH01000003.1"/>
</dbReference>
<reference evidence="1 2" key="1">
    <citation type="submission" date="2014-06" db="EMBL/GenBank/DDBJ databases">
        <title>Whole Genome Sequences of Three Symbiotic Endozoicomonas Bacteria.</title>
        <authorList>
            <person name="Neave M.J."/>
            <person name="Apprill A."/>
            <person name="Voolstra C.R."/>
        </authorList>
    </citation>
    <scope>NUCLEOTIDE SEQUENCE [LARGE SCALE GENOMIC DNA]</scope>
    <source>
        <strain evidence="1 2">DSM 25634</strain>
    </source>
</reference>
<dbReference type="Proteomes" id="UP000028073">
    <property type="component" value="Unassembled WGS sequence"/>
</dbReference>
<name>A0A081NFA9_9GAMM</name>
<gene>
    <name evidence="1" type="ORF">GZ78_14780</name>
</gene>
<dbReference type="eggNOG" id="ENOG5032TQ4">
    <property type="taxonomic scope" value="Bacteria"/>
</dbReference>
<dbReference type="STRING" id="1137799.GZ78_14780"/>
<dbReference type="PIRSF" id="PIRSF028589">
    <property type="entry name" value="UCP028589"/>
    <property type="match status" value="1"/>
</dbReference>
<organism evidence="1 2">
    <name type="scientific">Endozoicomonas numazuensis</name>
    <dbReference type="NCBI Taxonomy" id="1137799"/>
    <lineage>
        <taxon>Bacteria</taxon>
        <taxon>Pseudomonadati</taxon>
        <taxon>Pseudomonadota</taxon>
        <taxon>Gammaproteobacteria</taxon>
        <taxon>Oceanospirillales</taxon>
        <taxon>Endozoicomonadaceae</taxon>
        <taxon>Endozoicomonas</taxon>
    </lineage>
</organism>
<dbReference type="AlphaFoldDB" id="A0A081NFA9"/>
<dbReference type="EMBL" id="JOKH01000003">
    <property type="protein sequence ID" value="KEQ17132.1"/>
    <property type="molecule type" value="Genomic_DNA"/>
</dbReference>
<evidence type="ECO:0000313" key="2">
    <source>
        <dbReference type="Proteomes" id="UP000028073"/>
    </source>
</evidence>
<evidence type="ECO:0000313" key="1">
    <source>
        <dbReference type="EMBL" id="KEQ17132.1"/>
    </source>
</evidence>